<evidence type="ECO:0000313" key="3">
    <source>
        <dbReference type="Proteomes" id="UP001157091"/>
    </source>
</evidence>
<proteinExistence type="predicted"/>
<feature type="compositionally biased region" description="Basic and acidic residues" evidence="1">
    <location>
        <begin position="18"/>
        <end position="27"/>
    </location>
</feature>
<evidence type="ECO:0000256" key="1">
    <source>
        <dbReference type="SAM" id="MobiDB-lite"/>
    </source>
</evidence>
<keyword evidence="3" id="KW-1185">Reference proteome</keyword>
<sequence>MVEGALGTVFGGDADAGVDDHDEREDGVGPAAGGQDEDGGDREDEVEEGEDVGAEDGAEAAGAGSSDVVDVAGGDAFGDLGVGEGVGGCVGVVVKVPAGPSSAGASWSEPNGAAPMLCGYRDIVSVCRYPHFRPLSRYPHTPEESS</sequence>
<reference evidence="3" key="1">
    <citation type="journal article" date="2019" name="Int. J. Syst. Evol. Microbiol.">
        <title>The Global Catalogue of Microorganisms (GCM) 10K type strain sequencing project: providing services to taxonomists for standard genome sequencing and annotation.</title>
        <authorList>
            <consortium name="The Broad Institute Genomics Platform"/>
            <consortium name="The Broad Institute Genome Sequencing Center for Infectious Disease"/>
            <person name="Wu L."/>
            <person name="Ma J."/>
        </authorList>
    </citation>
    <scope>NUCLEOTIDE SEQUENCE [LARGE SCALE GENOMIC DNA]</scope>
    <source>
        <strain evidence="3">NBRC 106348</strain>
    </source>
</reference>
<feature type="compositionally biased region" description="Acidic residues" evidence="1">
    <location>
        <begin position="35"/>
        <end position="58"/>
    </location>
</feature>
<protein>
    <submittedName>
        <fullName evidence="2">Uncharacterized protein</fullName>
    </submittedName>
</protein>
<accession>A0ABQ6I7N9</accession>
<name>A0ABQ6I7N9_9MICO</name>
<dbReference type="Proteomes" id="UP001157091">
    <property type="component" value="Unassembled WGS sequence"/>
</dbReference>
<gene>
    <name evidence="2" type="ORF">GCM10025864_35480</name>
</gene>
<organism evidence="2 3">
    <name type="scientific">Luteimicrobium album</name>
    <dbReference type="NCBI Taxonomy" id="1054550"/>
    <lineage>
        <taxon>Bacteria</taxon>
        <taxon>Bacillati</taxon>
        <taxon>Actinomycetota</taxon>
        <taxon>Actinomycetes</taxon>
        <taxon>Micrococcales</taxon>
        <taxon>Luteimicrobium</taxon>
    </lineage>
</organism>
<comment type="caution">
    <text evidence="2">The sequence shown here is derived from an EMBL/GenBank/DDBJ whole genome shotgun (WGS) entry which is preliminary data.</text>
</comment>
<feature type="compositionally biased region" description="Low complexity" evidence="1">
    <location>
        <begin position="59"/>
        <end position="69"/>
    </location>
</feature>
<dbReference type="EMBL" id="BSUK01000001">
    <property type="protein sequence ID" value="GMA25789.1"/>
    <property type="molecule type" value="Genomic_DNA"/>
</dbReference>
<evidence type="ECO:0000313" key="2">
    <source>
        <dbReference type="EMBL" id="GMA25789.1"/>
    </source>
</evidence>
<dbReference type="RefSeq" id="WP_284294275.1">
    <property type="nucleotide sequence ID" value="NZ_BSUK01000001.1"/>
</dbReference>
<feature type="region of interest" description="Disordered" evidence="1">
    <location>
        <begin position="1"/>
        <end position="77"/>
    </location>
</feature>